<dbReference type="InterPro" id="IPR036286">
    <property type="entry name" value="LexA/Signal_pep-like_sf"/>
</dbReference>
<dbReference type="SUPFAM" id="SSF51306">
    <property type="entry name" value="LexA/Signal peptidase"/>
    <property type="match status" value="1"/>
</dbReference>
<proteinExistence type="predicted"/>
<dbReference type="Gene3D" id="2.10.109.10">
    <property type="entry name" value="Umud Fragment, subunit A"/>
    <property type="match status" value="1"/>
</dbReference>
<evidence type="ECO:0000313" key="2">
    <source>
        <dbReference type="EMBL" id="CRL46054.1"/>
    </source>
</evidence>
<evidence type="ECO:0000313" key="4">
    <source>
        <dbReference type="Proteomes" id="UP000245838"/>
    </source>
</evidence>
<dbReference type="EMBL" id="AP008232">
    <property type="protein sequence ID" value="BAE75121.1"/>
    <property type="molecule type" value="Genomic_DNA"/>
</dbReference>
<name>Q2NRV4_SODGM</name>
<organism evidence="1 3">
    <name type="scientific">Sodalis glossinidius (strain morsitans)</name>
    <dbReference type="NCBI Taxonomy" id="343509"/>
    <lineage>
        <taxon>Bacteria</taxon>
        <taxon>Pseudomonadati</taxon>
        <taxon>Pseudomonadota</taxon>
        <taxon>Gammaproteobacteria</taxon>
        <taxon>Enterobacterales</taxon>
        <taxon>Bruguierivoracaceae</taxon>
        <taxon>Sodalis</taxon>
    </lineage>
</organism>
<protein>
    <submittedName>
        <fullName evidence="1">Uncharacterized protein</fullName>
    </submittedName>
</protein>
<keyword evidence="3" id="KW-1185">Reference proteome</keyword>
<evidence type="ECO:0000313" key="1">
    <source>
        <dbReference type="EMBL" id="BAE75121.1"/>
    </source>
</evidence>
<sequence length="163" mass="18871">MASTCSFFSFPRLSLMVGMTWKTWRRRIFKRSETYLFELYRLRAPTNFTETAFYTSLYIYITHEEVAMNERPSNLANNGHRVLLETLYYGETKATYLMRACEAIATCGIRAGALLVIDPAAKPRDGSIVVIQIGEDLSLRWLRGCGRKNIWKISTRPDDILLW</sequence>
<dbReference type="Proteomes" id="UP000245838">
    <property type="component" value="Chromosome sggmmb4_Chromosome"/>
</dbReference>
<dbReference type="CDD" id="cd06529">
    <property type="entry name" value="S24_LexA-like"/>
    <property type="match status" value="1"/>
</dbReference>
<dbReference type="InterPro" id="IPR039418">
    <property type="entry name" value="LexA-like"/>
</dbReference>
<evidence type="ECO:0000313" key="3">
    <source>
        <dbReference type="Proteomes" id="UP000001932"/>
    </source>
</evidence>
<reference evidence="2 4" key="2">
    <citation type="submission" date="2015-05" db="EMBL/GenBank/DDBJ databases">
        <authorList>
            <person name="Goodhead I."/>
        </authorList>
    </citation>
    <scope>NUCLEOTIDE SEQUENCE [LARGE SCALE GENOMIC DNA]</scope>
    <source>
        <strain evidence="2">B4</strain>
        <strain evidence="4">morsitans</strain>
    </source>
</reference>
<gene>
    <name evidence="1" type="ordered locus">SG1846</name>
    <name evidence="2" type="ORF">SGGMMB4_04303</name>
</gene>
<dbReference type="AlphaFoldDB" id="Q2NRV4"/>
<accession>Q2NRV4</accession>
<dbReference type="HOGENOM" id="CLU_1625959_0_0_6"/>
<dbReference type="KEGG" id="sgl:SG1846"/>
<dbReference type="EMBL" id="LN854557">
    <property type="protein sequence ID" value="CRL46054.1"/>
    <property type="molecule type" value="Genomic_DNA"/>
</dbReference>
<dbReference type="Proteomes" id="UP000001932">
    <property type="component" value="Chromosome"/>
</dbReference>
<reference evidence="1 3" key="1">
    <citation type="journal article" date="2006" name="Genome Res.">
        <title>Massive genome erosion and functional adaptations provide insights into the symbiotic lifestyle of Sodalis glossinidius in the tsetse host.</title>
        <authorList>
            <person name="Toh H."/>
            <person name="Weiss B.L."/>
            <person name="Perkin S.A.H."/>
            <person name="Yamashita A."/>
            <person name="Oshima K."/>
            <person name="Hattori M."/>
            <person name="Aksoy S."/>
        </authorList>
    </citation>
    <scope>NUCLEOTIDE SEQUENCE [LARGE SCALE GENOMIC DNA]</scope>
    <source>
        <strain evidence="3">morsitans</strain>
        <strain evidence="1">Morsitans</strain>
    </source>
</reference>